<dbReference type="PANTHER" id="PTHR10622:SF10">
    <property type="entry name" value="HET DOMAIN-CONTAINING PROTEIN"/>
    <property type="match status" value="1"/>
</dbReference>
<feature type="domain" description="Heterokaryon incompatibility" evidence="1">
    <location>
        <begin position="173"/>
        <end position="268"/>
    </location>
</feature>
<evidence type="ECO:0000259" key="1">
    <source>
        <dbReference type="Pfam" id="PF06985"/>
    </source>
</evidence>
<dbReference type="AlphaFoldDB" id="A0A8H5G375"/>
<proteinExistence type="predicted"/>
<name>A0A8H5G375_9AGAR</name>
<dbReference type="Proteomes" id="UP000559256">
    <property type="component" value="Unassembled WGS sequence"/>
</dbReference>
<protein>
    <recommendedName>
        <fullName evidence="1">Heterokaryon incompatibility domain-containing protein</fullName>
    </recommendedName>
</protein>
<sequence length="431" mass="48764">MSAPVTSADITAVLLDVLQCLQKDIHLLQSVIMSAPATSADTTAVATSLLDVVQRLQNNIHLLHSALRSTPVTSADTTAVLLDRLQCLQSVIMSAPVTSADITAVATLLLDLLQCLQSVITRMSASVTSAYTTAVATPSSLNPLQKRTRPRRLINTCTIKLEEFPSDDSIPPYAILSHCWTEGQEISYEEMVNCRSPTWLSSISFKSGYEKIVAACRQARRTRLAYIWIDTCCINKGDHGQQSQDINSMFDYYKNSEVCYVYLSDYHSPRFDIRAMYDRAFEISPTPRWFSRGWTLQELIAPSSVEFFDAEWKRCGDRWTLSLSLRRITGISEDVLEFGYGNMDVGLVERMSWAIKRETTKEEDRAYCLLGLLDVTMEPHYGEGVESAFERLSNVLHERYPGHRQLEGMPKNGKIMVRYLFQENLHRTLRD</sequence>
<dbReference type="OrthoDB" id="674604at2759"/>
<comment type="caution">
    <text evidence="2">The sequence shown here is derived from an EMBL/GenBank/DDBJ whole genome shotgun (WGS) entry which is preliminary data.</text>
</comment>
<evidence type="ECO:0000313" key="2">
    <source>
        <dbReference type="EMBL" id="KAF5357510.1"/>
    </source>
</evidence>
<dbReference type="PANTHER" id="PTHR10622">
    <property type="entry name" value="HET DOMAIN-CONTAINING PROTEIN"/>
    <property type="match status" value="1"/>
</dbReference>
<reference evidence="2 3" key="1">
    <citation type="journal article" date="2020" name="ISME J.">
        <title>Uncovering the hidden diversity of litter-decomposition mechanisms in mushroom-forming fungi.</title>
        <authorList>
            <person name="Floudas D."/>
            <person name="Bentzer J."/>
            <person name="Ahren D."/>
            <person name="Johansson T."/>
            <person name="Persson P."/>
            <person name="Tunlid A."/>
        </authorList>
    </citation>
    <scope>NUCLEOTIDE SEQUENCE [LARGE SCALE GENOMIC DNA]</scope>
    <source>
        <strain evidence="2 3">CBS 291.85</strain>
    </source>
</reference>
<organism evidence="2 3">
    <name type="scientific">Tetrapyrgos nigripes</name>
    <dbReference type="NCBI Taxonomy" id="182062"/>
    <lineage>
        <taxon>Eukaryota</taxon>
        <taxon>Fungi</taxon>
        <taxon>Dikarya</taxon>
        <taxon>Basidiomycota</taxon>
        <taxon>Agaricomycotina</taxon>
        <taxon>Agaricomycetes</taxon>
        <taxon>Agaricomycetidae</taxon>
        <taxon>Agaricales</taxon>
        <taxon>Marasmiineae</taxon>
        <taxon>Marasmiaceae</taxon>
        <taxon>Tetrapyrgos</taxon>
    </lineage>
</organism>
<dbReference type="Pfam" id="PF06985">
    <property type="entry name" value="HET"/>
    <property type="match status" value="1"/>
</dbReference>
<keyword evidence="3" id="KW-1185">Reference proteome</keyword>
<gene>
    <name evidence="2" type="ORF">D9758_012499</name>
</gene>
<dbReference type="InterPro" id="IPR010730">
    <property type="entry name" value="HET"/>
</dbReference>
<evidence type="ECO:0000313" key="3">
    <source>
        <dbReference type="Proteomes" id="UP000559256"/>
    </source>
</evidence>
<accession>A0A8H5G375</accession>
<dbReference type="EMBL" id="JAACJM010000051">
    <property type="protein sequence ID" value="KAF5357510.1"/>
    <property type="molecule type" value="Genomic_DNA"/>
</dbReference>